<accession>A0A8H9GFY5</accession>
<gene>
    <name evidence="1" type="ORF">GCM10010102_16680</name>
</gene>
<comment type="caution">
    <text evidence="1">The sequence shown here is derived from an EMBL/GenBank/DDBJ whole genome shotgun (WGS) entry which is preliminary data.</text>
</comment>
<dbReference type="EMBL" id="BMPT01000005">
    <property type="protein sequence ID" value="GGM21617.1"/>
    <property type="molecule type" value="Genomic_DNA"/>
</dbReference>
<evidence type="ECO:0000313" key="1">
    <source>
        <dbReference type="EMBL" id="GGM21617.1"/>
    </source>
</evidence>
<name>A0A8H9GFY5_9MICO</name>
<sequence>MPIQTPRTARTGHGGRDGTDAAFCAGRAAPRRWVDRFDAAVLGLALFAPCPVPFPEPRRADVRVAMMPPR</sequence>
<dbReference type="Proteomes" id="UP000655589">
    <property type="component" value="Unassembled WGS sequence"/>
</dbReference>
<reference evidence="1" key="1">
    <citation type="journal article" date="2014" name="Int. J. Syst. Evol. Microbiol.">
        <title>Complete genome sequence of Corynebacterium casei LMG S-19264T (=DSM 44701T), isolated from a smear-ripened cheese.</title>
        <authorList>
            <consortium name="US DOE Joint Genome Institute (JGI-PGF)"/>
            <person name="Walter F."/>
            <person name="Albersmeier A."/>
            <person name="Kalinowski J."/>
            <person name="Ruckert C."/>
        </authorList>
    </citation>
    <scope>NUCLEOTIDE SEQUENCE</scope>
    <source>
        <strain evidence="1">JCM 3051</strain>
    </source>
</reference>
<protein>
    <submittedName>
        <fullName evidence="1">Uncharacterized protein</fullName>
    </submittedName>
</protein>
<keyword evidence="2" id="KW-1185">Reference proteome</keyword>
<dbReference type="AlphaFoldDB" id="A0A8H9GFY5"/>
<organism evidence="1 2">
    <name type="scientific">Promicromonospora citrea</name>
    <dbReference type="NCBI Taxonomy" id="43677"/>
    <lineage>
        <taxon>Bacteria</taxon>
        <taxon>Bacillati</taxon>
        <taxon>Actinomycetota</taxon>
        <taxon>Actinomycetes</taxon>
        <taxon>Micrococcales</taxon>
        <taxon>Promicromonosporaceae</taxon>
        <taxon>Promicromonospora</taxon>
    </lineage>
</organism>
<evidence type="ECO:0000313" key="2">
    <source>
        <dbReference type="Proteomes" id="UP000655589"/>
    </source>
</evidence>
<proteinExistence type="predicted"/>
<reference evidence="1" key="2">
    <citation type="submission" date="2020-09" db="EMBL/GenBank/DDBJ databases">
        <authorList>
            <person name="Sun Q."/>
            <person name="Ohkuma M."/>
        </authorList>
    </citation>
    <scope>NUCLEOTIDE SEQUENCE</scope>
    <source>
        <strain evidence="1">JCM 3051</strain>
    </source>
</reference>